<evidence type="ECO:0000256" key="4">
    <source>
        <dbReference type="ARBA" id="ARBA00022475"/>
    </source>
</evidence>
<dbReference type="GO" id="GO:0005886">
    <property type="term" value="C:plasma membrane"/>
    <property type="evidence" value="ECO:0007669"/>
    <property type="project" value="UniProtKB-SubCell"/>
</dbReference>
<dbReference type="CDD" id="cd06261">
    <property type="entry name" value="TM_PBP2"/>
    <property type="match status" value="1"/>
</dbReference>
<dbReference type="Gene3D" id="1.10.3720.10">
    <property type="entry name" value="MetI-like"/>
    <property type="match status" value="1"/>
</dbReference>
<proteinExistence type="inferred from homology"/>
<dbReference type="PANTHER" id="PTHR42929:SF5">
    <property type="entry name" value="ABC TRANSPORTER PERMEASE PROTEIN"/>
    <property type="match status" value="1"/>
</dbReference>
<evidence type="ECO:0000256" key="2">
    <source>
        <dbReference type="ARBA" id="ARBA00007069"/>
    </source>
</evidence>
<dbReference type="Pfam" id="PF00528">
    <property type="entry name" value="BPD_transp_1"/>
    <property type="match status" value="1"/>
</dbReference>
<feature type="transmembrane region" description="Helical" evidence="8">
    <location>
        <begin position="61"/>
        <end position="85"/>
    </location>
</feature>
<keyword evidence="5 8" id="KW-0812">Transmembrane</keyword>
<reference evidence="10" key="1">
    <citation type="journal article" date="2020" name="mSystems">
        <title>Genome- and Community-Level Interaction Insights into Carbon Utilization and Element Cycling Functions of Hydrothermarchaeota in Hydrothermal Sediment.</title>
        <authorList>
            <person name="Zhou Z."/>
            <person name="Liu Y."/>
            <person name="Xu W."/>
            <person name="Pan J."/>
            <person name="Luo Z.H."/>
            <person name="Li M."/>
        </authorList>
    </citation>
    <scope>NUCLEOTIDE SEQUENCE [LARGE SCALE GENOMIC DNA]</scope>
    <source>
        <strain evidence="10">SpSt-1259</strain>
    </source>
</reference>
<accession>A0A7C2UTM0</accession>
<keyword evidence="3 8" id="KW-0813">Transport</keyword>
<dbReference type="PROSITE" id="PS50928">
    <property type="entry name" value="ABC_TM1"/>
    <property type="match status" value="1"/>
</dbReference>
<dbReference type="AlphaFoldDB" id="A0A7C2UTM0"/>
<evidence type="ECO:0000313" key="10">
    <source>
        <dbReference type="EMBL" id="HEU97303.1"/>
    </source>
</evidence>
<keyword evidence="7 8" id="KW-0472">Membrane</keyword>
<organism evidence="10">
    <name type="scientific">Fervidicoccus fontis</name>
    <dbReference type="NCBI Taxonomy" id="683846"/>
    <lineage>
        <taxon>Archaea</taxon>
        <taxon>Thermoproteota</taxon>
        <taxon>Thermoprotei</taxon>
        <taxon>Fervidicoccales</taxon>
        <taxon>Fervidicoccaceae</taxon>
        <taxon>Fervidicoccus</taxon>
    </lineage>
</organism>
<comment type="caution">
    <text evidence="10">The sequence shown here is derived from an EMBL/GenBank/DDBJ whole genome shotgun (WGS) entry which is preliminary data.</text>
</comment>
<dbReference type="EMBL" id="DSFE01000010">
    <property type="protein sequence ID" value="HEU97303.1"/>
    <property type="molecule type" value="Genomic_DNA"/>
</dbReference>
<comment type="subcellular location">
    <subcellularLocation>
        <location evidence="1 8">Cell membrane</location>
        <topology evidence="1 8">Multi-pass membrane protein</topology>
    </subcellularLocation>
</comment>
<evidence type="ECO:0000256" key="8">
    <source>
        <dbReference type="RuleBase" id="RU363032"/>
    </source>
</evidence>
<protein>
    <submittedName>
        <fullName evidence="10">ABC transporter permease subunit</fullName>
    </submittedName>
</protein>
<keyword evidence="6 8" id="KW-1133">Transmembrane helix</keyword>
<dbReference type="InterPro" id="IPR035906">
    <property type="entry name" value="MetI-like_sf"/>
</dbReference>
<evidence type="ECO:0000256" key="1">
    <source>
        <dbReference type="ARBA" id="ARBA00004651"/>
    </source>
</evidence>
<gene>
    <name evidence="10" type="ORF">ENO36_00405</name>
</gene>
<dbReference type="InterPro" id="IPR000515">
    <property type="entry name" value="MetI-like"/>
</dbReference>
<evidence type="ECO:0000256" key="3">
    <source>
        <dbReference type="ARBA" id="ARBA00022448"/>
    </source>
</evidence>
<dbReference type="Proteomes" id="UP000885664">
    <property type="component" value="Unassembled WGS sequence"/>
</dbReference>
<evidence type="ECO:0000256" key="5">
    <source>
        <dbReference type="ARBA" id="ARBA00022692"/>
    </source>
</evidence>
<evidence type="ECO:0000256" key="7">
    <source>
        <dbReference type="ARBA" id="ARBA00023136"/>
    </source>
</evidence>
<name>A0A7C2UTM0_9CREN</name>
<feature type="transmembrane region" description="Helical" evidence="8">
    <location>
        <begin position="6"/>
        <end position="28"/>
    </location>
</feature>
<sequence>MLYTELAVVIGLVELFTPFIVASIYSALERVGEDLIMAARTLGAGSIHVFKDVILPLSAKGYFFGLTIVIAGSFTAYTTPVLLGGTKNMTLSMLLYLYAATLLDWNSAVGLSILMLVIVVGLAALPRIILRKRG</sequence>
<keyword evidence="4" id="KW-1003">Cell membrane</keyword>
<dbReference type="SUPFAM" id="SSF161098">
    <property type="entry name" value="MetI-like"/>
    <property type="match status" value="1"/>
</dbReference>
<comment type="similarity">
    <text evidence="2">Belongs to the binding-protein-dependent transport system permease family. CysTW subfamily.</text>
</comment>
<evidence type="ECO:0000256" key="6">
    <source>
        <dbReference type="ARBA" id="ARBA00022989"/>
    </source>
</evidence>
<feature type="domain" description="ABC transmembrane type-1" evidence="9">
    <location>
        <begin position="1"/>
        <end position="126"/>
    </location>
</feature>
<feature type="transmembrane region" description="Helical" evidence="8">
    <location>
        <begin position="105"/>
        <end position="125"/>
    </location>
</feature>
<dbReference type="GO" id="GO:0055085">
    <property type="term" value="P:transmembrane transport"/>
    <property type="evidence" value="ECO:0007669"/>
    <property type="project" value="InterPro"/>
</dbReference>
<evidence type="ECO:0000259" key="9">
    <source>
        <dbReference type="PROSITE" id="PS50928"/>
    </source>
</evidence>
<dbReference type="PANTHER" id="PTHR42929">
    <property type="entry name" value="INNER MEMBRANE ABC TRANSPORTER PERMEASE PROTEIN YDCU-RELATED-RELATED"/>
    <property type="match status" value="1"/>
</dbReference>